<dbReference type="STRING" id="714943.Mucpa_6375"/>
<evidence type="ECO:0000313" key="3">
    <source>
        <dbReference type="Proteomes" id="UP000002774"/>
    </source>
</evidence>
<proteinExistence type="predicted"/>
<dbReference type="InterPro" id="IPR026341">
    <property type="entry name" value="T9SS_type_B"/>
</dbReference>
<feature type="chain" id="PRO_5003558403" description="Gliding motility-associated C-terminal domain-containing protein" evidence="1">
    <location>
        <begin position="23"/>
        <end position="730"/>
    </location>
</feature>
<dbReference type="AlphaFoldDB" id="H1Y7U3"/>
<name>H1Y7U3_9SPHI</name>
<evidence type="ECO:0008006" key="4">
    <source>
        <dbReference type="Google" id="ProtNLM"/>
    </source>
</evidence>
<evidence type="ECO:0000313" key="2">
    <source>
        <dbReference type="EMBL" id="EHQ30429.1"/>
    </source>
</evidence>
<protein>
    <recommendedName>
        <fullName evidence="4">Gliding motility-associated C-terminal domain-containing protein</fullName>
    </recommendedName>
</protein>
<gene>
    <name evidence="2" type="ORF">Mucpa_6375</name>
</gene>
<dbReference type="NCBIfam" id="TIGR04131">
    <property type="entry name" value="Bac_Flav_CTERM"/>
    <property type="match status" value="1"/>
</dbReference>
<keyword evidence="3" id="KW-1185">Reference proteome</keyword>
<feature type="signal peptide" evidence="1">
    <location>
        <begin position="1"/>
        <end position="22"/>
    </location>
</feature>
<keyword evidence="1" id="KW-0732">Signal</keyword>
<evidence type="ECO:0000256" key="1">
    <source>
        <dbReference type="SAM" id="SignalP"/>
    </source>
</evidence>
<dbReference type="OrthoDB" id="1490014at2"/>
<dbReference type="Proteomes" id="UP000002774">
    <property type="component" value="Chromosome"/>
</dbReference>
<reference evidence="2" key="1">
    <citation type="submission" date="2011-09" db="EMBL/GenBank/DDBJ databases">
        <title>The permanent draft genome of Mucilaginibacter paludis DSM 18603.</title>
        <authorList>
            <consortium name="US DOE Joint Genome Institute (JGI-PGF)"/>
            <person name="Lucas S."/>
            <person name="Han J."/>
            <person name="Lapidus A."/>
            <person name="Bruce D."/>
            <person name="Goodwin L."/>
            <person name="Pitluck S."/>
            <person name="Peters L."/>
            <person name="Kyrpides N."/>
            <person name="Mavromatis K."/>
            <person name="Ivanova N."/>
            <person name="Mikhailova N."/>
            <person name="Held B."/>
            <person name="Detter J.C."/>
            <person name="Tapia R."/>
            <person name="Han C."/>
            <person name="Land M."/>
            <person name="Hauser L."/>
            <person name="Markowitz V."/>
            <person name="Cheng J.-F."/>
            <person name="Hugenholtz P."/>
            <person name="Woyke T."/>
            <person name="Wu D."/>
            <person name="Tindall B."/>
            <person name="Brambilla E."/>
            <person name="Klenk H.-P."/>
            <person name="Eisen J.A."/>
        </authorList>
    </citation>
    <scope>NUCLEOTIDE SEQUENCE [LARGE SCALE GENOMIC DNA]</scope>
    <source>
        <strain evidence="2">DSM 18603</strain>
    </source>
</reference>
<sequence>MLRSVFHFLVFLLVMYAGTTMAQCPTNIGFEQGDFTGWEGDIGTIERNSGAITFTNHIIVNGLQSIITRASQQVDEFAGFKLASPNGSNAIAKLGDKTTGSKAQRLTYTFTVPANNNNFSLIYYYAVVLEDPTGGNHTNANKPKFTAAVFNVSDNKYTDCANFNFVSISNLPGFKFAPTQNSANQYNDIYYKDWSPVTIDLRGYAGKTLRLEFTTNNCGPGAHFAYAYIDINQNCTSPVTGNVICDINKPVTLVAPSGFLEYHWYKTKDPNIELSQSPTFSIFPPPEAGTQYSVRIVPYPNLGCEDIITTTIKNSNNLVFNVTPQLYACKTPGADITTPDITAGTDKDFTFAYYSDMACQDPVIDPKAITEARTYYIKAIADTSGCDYVKPIQVIFKQAPNLVIHNPHAVCKPNMVDVTADTITTGSTFYDKLEYYIDANATIAYQTPSQVSASGTYYIKAINSASGCYDIKPITVLVDELPILQTRTIYGCGTADITVDSVTRGSSFYGLPTYWKDAATSIPLDNPKAITASTTCYIKVANAADCFVTAPLTVKIFAYPQIQVTNPASVVFPTTVDITQAFTHNDTTSYFYYRDSLATKVLTKPETVTRAGTYYIKAINGNDCAVIERVKVDIAKPPDVNYSVNTFTPNADGKNDVFHIVIPAAIKLKHFRVYGSWGGLLFETSDAEKGWDGTSNGKKMAVGTYYWIFEGYDTYINQEVKKSGSISIVM</sequence>
<dbReference type="eggNOG" id="COG1361">
    <property type="taxonomic scope" value="Bacteria"/>
</dbReference>
<dbReference type="HOGENOM" id="CLU_426882_0_0_10"/>
<organism evidence="2 3">
    <name type="scientific">Mucilaginibacter paludis DSM 18603</name>
    <dbReference type="NCBI Taxonomy" id="714943"/>
    <lineage>
        <taxon>Bacteria</taxon>
        <taxon>Pseudomonadati</taxon>
        <taxon>Bacteroidota</taxon>
        <taxon>Sphingobacteriia</taxon>
        <taxon>Sphingobacteriales</taxon>
        <taxon>Sphingobacteriaceae</taxon>
        <taxon>Mucilaginibacter</taxon>
    </lineage>
</organism>
<dbReference type="RefSeq" id="WP_008512160.1">
    <property type="nucleotide sequence ID" value="NZ_CM001403.1"/>
</dbReference>
<dbReference type="EMBL" id="CM001403">
    <property type="protein sequence ID" value="EHQ30429.1"/>
    <property type="molecule type" value="Genomic_DNA"/>
</dbReference>
<dbReference type="Pfam" id="PF13585">
    <property type="entry name" value="CHU_C"/>
    <property type="match status" value="1"/>
</dbReference>
<dbReference type="eggNOG" id="COG3291">
    <property type="taxonomic scope" value="Bacteria"/>
</dbReference>
<accession>H1Y7U3</accession>